<feature type="compositionally biased region" description="Basic and acidic residues" evidence="1">
    <location>
        <begin position="35"/>
        <end position="74"/>
    </location>
</feature>
<evidence type="ECO:0000313" key="2">
    <source>
        <dbReference type="EMBL" id="QJA85260.1"/>
    </source>
</evidence>
<feature type="compositionally biased region" description="Basic and acidic residues" evidence="1">
    <location>
        <begin position="270"/>
        <end position="279"/>
    </location>
</feature>
<feature type="region of interest" description="Disordered" evidence="1">
    <location>
        <begin position="270"/>
        <end position="323"/>
    </location>
</feature>
<reference evidence="2" key="1">
    <citation type="submission" date="2020-03" db="EMBL/GenBank/DDBJ databases">
        <title>The deep terrestrial virosphere.</title>
        <authorList>
            <person name="Holmfeldt K."/>
            <person name="Nilsson E."/>
            <person name="Simone D."/>
            <person name="Lopez-Fernandez M."/>
            <person name="Wu X."/>
            <person name="de Brujin I."/>
            <person name="Lundin D."/>
            <person name="Andersson A."/>
            <person name="Bertilsson S."/>
            <person name="Dopson M."/>
        </authorList>
    </citation>
    <scope>NUCLEOTIDE SEQUENCE</scope>
    <source>
        <strain evidence="2">MM415B02238</strain>
    </source>
</reference>
<sequence>METDQKKTEAEEVVETTIEEQDTTGDAEFDAAFAEAEKEPPKKKAKPKAEAKPEVKTETETDEADKAKDKKSEEAETVTPKADKADEEEDDIEETAVERMNRLAGEADEAKEAEEQAKKAAEEAAKKIDTTTEKETKKPVVIDDKFIDGIIEKIENAEHREAIPAMLAEFPELKSLLQGLAQTLATEGVVKAEAQEATGSVSNDVIMNELARTRLLMRCEAKNPGSIHAVESPDFVEWIEKQTPAIQAMADSGDIDKSVAIIQAFQEERAKKSAKKVDEDASGAAERRRSLHKSTVKPKNGAGKAGSGGTSLGDFWDEAVEKG</sequence>
<feature type="compositionally biased region" description="Basic and acidic residues" evidence="1">
    <location>
        <begin position="108"/>
        <end position="132"/>
    </location>
</feature>
<feature type="compositionally biased region" description="Acidic residues" evidence="1">
    <location>
        <begin position="85"/>
        <end position="95"/>
    </location>
</feature>
<dbReference type="EMBL" id="MT142564">
    <property type="protein sequence ID" value="QJA85260.1"/>
    <property type="molecule type" value="Genomic_DNA"/>
</dbReference>
<gene>
    <name evidence="2" type="ORF">MM415B02238_0008</name>
</gene>
<organism evidence="2">
    <name type="scientific">viral metagenome</name>
    <dbReference type="NCBI Taxonomy" id="1070528"/>
    <lineage>
        <taxon>unclassified sequences</taxon>
        <taxon>metagenomes</taxon>
        <taxon>organismal metagenomes</taxon>
    </lineage>
</organism>
<proteinExistence type="predicted"/>
<accession>A0A6M3KTQ9</accession>
<feature type="compositionally biased region" description="Acidic residues" evidence="1">
    <location>
        <begin position="11"/>
        <end position="29"/>
    </location>
</feature>
<evidence type="ECO:0000256" key="1">
    <source>
        <dbReference type="SAM" id="MobiDB-lite"/>
    </source>
</evidence>
<feature type="region of interest" description="Disordered" evidence="1">
    <location>
        <begin position="1"/>
        <end position="132"/>
    </location>
</feature>
<dbReference type="AlphaFoldDB" id="A0A6M3KTQ9"/>
<name>A0A6M3KTQ9_9ZZZZ</name>
<protein>
    <submittedName>
        <fullName evidence="2">Uncharacterized protein</fullName>
    </submittedName>
</protein>
<feature type="compositionally biased region" description="Basic and acidic residues" evidence="1">
    <location>
        <begin position="1"/>
        <end position="10"/>
    </location>
</feature>